<gene>
    <name evidence="1" type="ORF">MCHLDSM_04175</name>
</gene>
<dbReference type="PATRIC" id="fig|37916.4.peg.4144"/>
<proteinExistence type="predicted"/>
<keyword evidence="2" id="KW-1185">Reference proteome</keyword>
<evidence type="ECO:0000313" key="2">
    <source>
        <dbReference type="Proteomes" id="UP000036513"/>
    </source>
</evidence>
<protein>
    <recommendedName>
        <fullName evidence="3">ESX-1 secretion-associated protein</fullName>
    </recommendedName>
</protein>
<sequence length="99" mass="9701">MFARLSVDTDTVRGYGRAASGHAATLHDAASRLTAAADGAAAFGPVGVRFLTALGRAAGDDAAAVTGLGGTLAAAREAALRSAQAYDGADARAATRIAL</sequence>
<evidence type="ECO:0000313" key="1">
    <source>
        <dbReference type="EMBL" id="KMO72026.1"/>
    </source>
</evidence>
<name>A0A0J6YGP2_9MYCO</name>
<dbReference type="RefSeq" id="WP_048471568.1">
    <property type="nucleotide sequence ID" value="NZ_JYNL01000048.1"/>
</dbReference>
<dbReference type="AlphaFoldDB" id="A0A0J6YGP2"/>
<dbReference type="EMBL" id="JYNL01000048">
    <property type="protein sequence ID" value="KMO72026.1"/>
    <property type="molecule type" value="Genomic_DNA"/>
</dbReference>
<dbReference type="STRING" id="37916.MCHLDSM_04175"/>
<accession>A0A0J6YGP2</accession>
<evidence type="ECO:0008006" key="3">
    <source>
        <dbReference type="Google" id="ProtNLM"/>
    </source>
</evidence>
<dbReference type="Proteomes" id="UP000036513">
    <property type="component" value="Unassembled WGS sequence"/>
</dbReference>
<reference evidence="1 2" key="1">
    <citation type="journal article" date="2015" name="Genome Biol. Evol.">
        <title>Characterization of Three Mycobacterium spp. with Potential Use in Bioremediation by Genome Sequencing and Comparative Genomics.</title>
        <authorList>
            <person name="Das S."/>
            <person name="Pettersson B.M."/>
            <person name="Behra P.R."/>
            <person name="Ramesh M."/>
            <person name="Dasgupta S."/>
            <person name="Bhattacharya A."/>
            <person name="Kirsebom L.A."/>
        </authorList>
    </citation>
    <scope>NUCLEOTIDE SEQUENCE [LARGE SCALE GENOMIC DNA]</scope>
    <source>
        <strain evidence="1 2">DSM 43826</strain>
    </source>
</reference>
<comment type="caution">
    <text evidence="1">The sequence shown here is derived from an EMBL/GenBank/DDBJ whole genome shotgun (WGS) entry which is preliminary data.</text>
</comment>
<organism evidence="1 2">
    <name type="scientific">Mycolicibacterium chlorophenolicum</name>
    <dbReference type="NCBI Taxonomy" id="37916"/>
    <lineage>
        <taxon>Bacteria</taxon>
        <taxon>Bacillati</taxon>
        <taxon>Actinomycetota</taxon>
        <taxon>Actinomycetes</taxon>
        <taxon>Mycobacteriales</taxon>
        <taxon>Mycobacteriaceae</taxon>
        <taxon>Mycolicibacterium</taxon>
    </lineage>
</organism>